<evidence type="ECO:0000256" key="1">
    <source>
        <dbReference type="SAM" id="Coils"/>
    </source>
</evidence>
<accession>A0A165B0N5</accession>
<proteinExistence type="predicted"/>
<keyword evidence="1" id="KW-0175">Coiled coil</keyword>
<evidence type="ECO:0000313" key="3">
    <source>
        <dbReference type="EMBL" id="KZV79617.1"/>
    </source>
</evidence>
<reference evidence="3 4" key="1">
    <citation type="journal article" date="2016" name="Mol. Biol. Evol.">
        <title>Comparative Genomics of Early-Diverging Mushroom-Forming Fungi Provides Insights into the Origins of Lignocellulose Decay Capabilities.</title>
        <authorList>
            <person name="Nagy L.G."/>
            <person name="Riley R."/>
            <person name="Tritt A."/>
            <person name="Adam C."/>
            <person name="Daum C."/>
            <person name="Floudas D."/>
            <person name="Sun H."/>
            <person name="Yadav J.S."/>
            <person name="Pangilinan J."/>
            <person name="Larsson K.H."/>
            <person name="Matsuura K."/>
            <person name="Barry K."/>
            <person name="Labutti K."/>
            <person name="Kuo R."/>
            <person name="Ohm R.A."/>
            <person name="Bhattacharya S.S."/>
            <person name="Shirouzu T."/>
            <person name="Yoshinaga Y."/>
            <person name="Martin F.M."/>
            <person name="Grigoriev I.V."/>
            <person name="Hibbett D.S."/>
        </authorList>
    </citation>
    <scope>NUCLEOTIDE SEQUENCE [LARGE SCALE GENOMIC DNA]</scope>
    <source>
        <strain evidence="3 4">HHB12029</strain>
    </source>
</reference>
<feature type="compositionally biased region" description="Acidic residues" evidence="2">
    <location>
        <begin position="410"/>
        <end position="419"/>
    </location>
</feature>
<protein>
    <submittedName>
        <fullName evidence="3">Uncharacterized protein</fullName>
    </submittedName>
</protein>
<evidence type="ECO:0000256" key="2">
    <source>
        <dbReference type="SAM" id="MobiDB-lite"/>
    </source>
</evidence>
<feature type="coiled-coil region" evidence="1">
    <location>
        <begin position="236"/>
        <end position="263"/>
    </location>
</feature>
<dbReference type="InParanoid" id="A0A165B0N5"/>
<dbReference type="Proteomes" id="UP000077266">
    <property type="component" value="Unassembled WGS sequence"/>
</dbReference>
<name>A0A165B0N5_EXIGL</name>
<feature type="compositionally biased region" description="Basic and acidic residues" evidence="2">
    <location>
        <begin position="438"/>
        <end position="457"/>
    </location>
</feature>
<feature type="region of interest" description="Disordered" evidence="2">
    <location>
        <begin position="363"/>
        <end position="484"/>
    </location>
</feature>
<keyword evidence="4" id="KW-1185">Reference proteome</keyword>
<dbReference type="EMBL" id="KV426587">
    <property type="protein sequence ID" value="KZV79617.1"/>
    <property type="molecule type" value="Genomic_DNA"/>
</dbReference>
<sequence>MPGSLADVESGKVARKFGQVRPALPLCSAPHDSTHSTCCTRVVQTPTFYLLLMDISNAKSAKTPGGGRGRNTAQSSAIIDWGYPKIFEYLKMRRDGRESEAKKYKKEQFEAFEKDEELSCAVDKVHGGMYKEMSKKEFLKDIKNWWNNSYNNADSLTGAFAKYCTRQQGGTTGAVVDASALVHAKPAFVLFAQDHSEEVEKLADQLQAEAGCDDGVSNGDEPRVKFWQQAAKDAFNNASTSDRDEYERKAAEMKETATRAKATPAGIAARRQQLREEFLALVRRLPTGQYGIGTVSVQMSFYDEATTEQENFSFGHGRYILGTQWHDESSSEGSHAYQEYKGVAKKYFKDCLDFEARRKARAFNKSSTEKPGDDASEEERRREVTAEGENGEEKDDEAGAEAEKEKRAEEDEVDAEEDGGAAKKRADLDAELEDDAEHPEKEKGDKEDGNDGEKSAEDMDMDTDIQVNGKKGGKGKKLTGLAKK</sequence>
<feature type="compositionally biased region" description="Acidic residues" evidence="2">
    <location>
        <begin position="389"/>
        <end position="400"/>
    </location>
</feature>
<organism evidence="3 4">
    <name type="scientific">Exidia glandulosa HHB12029</name>
    <dbReference type="NCBI Taxonomy" id="1314781"/>
    <lineage>
        <taxon>Eukaryota</taxon>
        <taxon>Fungi</taxon>
        <taxon>Dikarya</taxon>
        <taxon>Basidiomycota</taxon>
        <taxon>Agaricomycotina</taxon>
        <taxon>Agaricomycetes</taxon>
        <taxon>Auriculariales</taxon>
        <taxon>Exidiaceae</taxon>
        <taxon>Exidia</taxon>
    </lineage>
</organism>
<feature type="compositionally biased region" description="Basic residues" evidence="2">
    <location>
        <begin position="471"/>
        <end position="484"/>
    </location>
</feature>
<feature type="compositionally biased region" description="Basic and acidic residues" evidence="2">
    <location>
        <begin position="367"/>
        <end position="385"/>
    </location>
</feature>
<gene>
    <name evidence="3" type="ORF">EXIGLDRAFT_782084</name>
</gene>
<dbReference type="AlphaFoldDB" id="A0A165B0N5"/>
<evidence type="ECO:0000313" key="4">
    <source>
        <dbReference type="Proteomes" id="UP000077266"/>
    </source>
</evidence>